<evidence type="ECO:0000313" key="2">
    <source>
        <dbReference type="Proteomes" id="UP000494245"/>
    </source>
</evidence>
<organism evidence="1 2">
    <name type="scientific">Fundidesulfovibrio magnetotacticus</name>
    <dbReference type="NCBI Taxonomy" id="2730080"/>
    <lineage>
        <taxon>Bacteria</taxon>
        <taxon>Pseudomonadati</taxon>
        <taxon>Thermodesulfobacteriota</taxon>
        <taxon>Desulfovibrionia</taxon>
        <taxon>Desulfovibrionales</taxon>
        <taxon>Desulfovibrionaceae</taxon>
        <taxon>Fundidesulfovibrio</taxon>
    </lineage>
</organism>
<sequence length="139" mass="15958">MAANPALIRNMLRTYGRQVTTARRLARYRRTLRAAGAEDEVEISREAKRRELVHKVAAEIVESLIVTGSENPVVVDIKKDLEAAFRTKFHFAYPPEEQDLQIFRLLGDNDAVEVTGPERVRVLETLWRIALERVDETML</sequence>
<dbReference type="InterPro" id="IPR049840">
    <property type="entry name" value="DVU0524-like"/>
</dbReference>
<evidence type="ECO:0000313" key="1">
    <source>
        <dbReference type="EMBL" id="GFK92693.1"/>
    </source>
</evidence>
<reference evidence="1 2" key="1">
    <citation type="submission" date="2020-04" db="EMBL/GenBank/DDBJ databases">
        <authorList>
            <consortium name="Desulfovibrio sp. FSS-1 genome sequencing consortium"/>
            <person name="Shimoshige H."/>
            <person name="Kobayashi H."/>
            <person name="Maekawa T."/>
        </authorList>
    </citation>
    <scope>NUCLEOTIDE SEQUENCE [LARGE SCALE GENOMIC DNA]</scope>
    <source>
        <strain evidence="1 2">SIID29052-01</strain>
    </source>
</reference>
<dbReference type="RefSeq" id="WP_173080975.1">
    <property type="nucleotide sequence ID" value="NZ_BLTE01000001.1"/>
</dbReference>
<protein>
    <submittedName>
        <fullName evidence="1">Uncharacterized protein</fullName>
    </submittedName>
</protein>
<proteinExistence type="predicted"/>
<dbReference type="NCBIfam" id="NF041863">
    <property type="entry name" value="DVU0524_fam"/>
    <property type="match status" value="1"/>
</dbReference>
<comment type="caution">
    <text evidence="1">The sequence shown here is derived from an EMBL/GenBank/DDBJ whole genome shotgun (WGS) entry which is preliminary data.</text>
</comment>
<dbReference type="AlphaFoldDB" id="A0A6V8LIZ2"/>
<dbReference type="EMBL" id="BLTE01000001">
    <property type="protein sequence ID" value="GFK92693.1"/>
    <property type="molecule type" value="Genomic_DNA"/>
</dbReference>
<accession>A0A6V8LIZ2</accession>
<gene>
    <name evidence="1" type="ORF">NNJEOMEG_00519</name>
</gene>
<dbReference type="Proteomes" id="UP000494245">
    <property type="component" value="Unassembled WGS sequence"/>
</dbReference>
<reference evidence="1 2" key="2">
    <citation type="submission" date="2020-05" db="EMBL/GenBank/DDBJ databases">
        <title>Draft genome sequence of Desulfovibrio sp. strainFSS-1.</title>
        <authorList>
            <person name="Shimoshige H."/>
            <person name="Kobayashi H."/>
            <person name="Maekawa T."/>
        </authorList>
    </citation>
    <scope>NUCLEOTIDE SEQUENCE [LARGE SCALE GENOMIC DNA]</scope>
    <source>
        <strain evidence="1 2">SIID29052-01</strain>
    </source>
</reference>
<name>A0A6V8LIZ2_9BACT</name>
<keyword evidence="2" id="KW-1185">Reference proteome</keyword>